<proteinExistence type="predicted"/>
<feature type="compositionally biased region" description="Basic and acidic residues" evidence="1">
    <location>
        <begin position="186"/>
        <end position="207"/>
    </location>
</feature>
<reference evidence="2" key="1">
    <citation type="journal article" date="2023" name="Mol. Phylogenet. Evol.">
        <title>Genome-scale phylogeny and comparative genomics of the fungal order Sordariales.</title>
        <authorList>
            <person name="Hensen N."/>
            <person name="Bonometti L."/>
            <person name="Westerberg I."/>
            <person name="Brannstrom I.O."/>
            <person name="Guillou S."/>
            <person name="Cros-Aarteil S."/>
            <person name="Calhoun S."/>
            <person name="Haridas S."/>
            <person name="Kuo A."/>
            <person name="Mondo S."/>
            <person name="Pangilinan J."/>
            <person name="Riley R."/>
            <person name="LaButti K."/>
            <person name="Andreopoulos B."/>
            <person name="Lipzen A."/>
            <person name="Chen C."/>
            <person name="Yan M."/>
            <person name="Daum C."/>
            <person name="Ng V."/>
            <person name="Clum A."/>
            <person name="Steindorff A."/>
            <person name="Ohm R.A."/>
            <person name="Martin F."/>
            <person name="Silar P."/>
            <person name="Natvig D.O."/>
            <person name="Lalanne C."/>
            <person name="Gautier V."/>
            <person name="Ament-Velasquez S.L."/>
            <person name="Kruys A."/>
            <person name="Hutchinson M.I."/>
            <person name="Powell A.J."/>
            <person name="Barry K."/>
            <person name="Miller A.N."/>
            <person name="Grigoriev I.V."/>
            <person name="Debuchy R."/>
            <person name="Gladieux P."/>
            <person name="Hiltunen Thoren M."/>
            <person name="Johannesson H."/>
        </authorList>
    </citation>
    <scope>NUCLEOTIDE SEQUENCE</scope>
    <source>
        <strain evidence="2">CBS 232.78</strain>
    </source>
</reference>
<comment type="caution">
    <text evidence="2">The sequence shown here is derived from an EMBL/GenBank/DDBJ whole genome shotgun (WGS) entry which is preliminary data.</text>
</comment>
<accession>A0AAE0K046</accession>
<feature type="region of interest" description="Disordered" evidence="1">
    <location>
        <begin position="149"/>
        <end position="216"/>
    </location>
</feature>
<evidence type="ECO:0000313" key="2">
    <source>
        <dbReference type="EMBL" id="KAK3367569.1"/>
    </source>
</evidence>
<evidence type="ECO:0000313" key="3">
    <source>
        <dbReference type="Proteomes" id="UP001285441"/>
    </source>
</evidence>
<reference evidence="2" key="2">
    <citation type="submission" date="2023-06" db="EMBL/GenBank/DDBJ databases">
        <authorList>
            <consortium name="Lawrence Berkeley National Laboratory"/>
            <person name="Haridas S."/>
            <person name="Hensen N."/>
            <person name="Bonometti L."/>
            <person name="Westerberg I."/>
            <person name="Brannstrom I.O."/>
            <person name="Guillou S."/>
            <person name="Cros-Aarteil S."/>
            <person name="Calhoun S."/>
            <person name="Kuo A."/>
            <person name="Mondo S."/>
            <person name="Pangilinan J."/>
            <person name="Riley R."/>
            <person name="LaButti K."/>
            <person name="Andreopoulos B."/>
            <person name="Lipzen A."/>
            <person name="Chen C."/>
            <person name="Yanf M."/>
            <person name="Daum C."/>
            <person name="Ng V."/>
            <person name="Clum A."/>
            <person name="Steindorff A."/>
            <person name="Ohm R."/>
            <person name="Martin F."/>
            <person name="Silar P."/>
            <person name="Natvig D."/>
            <person name="Lalanne C."/>
            <person name="Gautier V."/>
            <person name="Ament-velasquez S.L."/>
            <person name="Kruys A."/>
            <person name="Hutchinson M.I."/>
            <person name="Powell A.J."/>
            <person name="Barry K."/>
            <person name="Miller A.N."/>
            <person name="Grigoriev I.V."/>
            <person name="Debuchy R."/>
            <person name="Gladieux P."/>
            <person name="Thoren M.H."/>
            <person name="Johannesson H."/>
        </authorList>
    </citation>
    <scope>NUCLEOTIDE SEQUENCE</scope>
    <source>
        <strain evidence="2">CBS 232.78</strain>
    </source>
</reference>
<gene>
    <name evidence="2" type="ORF">B0H63DRAFT_83759</name>
</gene>
<organism evidence="2 3">
    <name type="scientific">Podospora didyma</name>
    <dbReference type="NCBI Taxonomy" id="330526"/>
    <lineage>
        <taxon>Eukaryota</taxon>
        <taxon>Fungi</taxon>
        <taxon>Dikarya</taxon>
        <taxon>Ascomycota</taxon>
        <taxon>Pezizomycotina</taxon>
        <taxon>Sordariomycetes</taxon>
        <taxon>Sordariomycetidae</taxon>
        <taxon>Sordariales</taxon>
        <taxon>Podosporaceae</taxon>
        <taxon>Podospora</taxon>
    </lineage>
</organism>
<dbReference type="Proteomes" id="UP001285441">
    <property type="component" value="Unassembled WGS sequence"/>
</dbReference>
<evidence type="ECO:0000256" key="1">
    <source>
        <dbReference type="SAM" id="MobiDB-lite"/>
    </source>
</evidence>
<dbReference type="EMBL" id="JAULSW010000011">
    <property type="protein sequence ID" value="KAK3367569.1"/>
    <property type="molecule type" value="Genomic_DNA"/>
</dbReference>
<protein>
    <submittedName>
        <fullName evidence="2">Uncharacterized protein</fullName>
    </submittedName>
</protein>
<dbReference type="AlphaFoldDB" id="A0AAE0K046"/>
<name>A0AAE0K046_9PEZI</name>
<sequence>MAWWVEQHPVCLVTGLFCCEDVQIAESEAQEKLWEVSMGAPLGDIAATVAAANGVPMASDGTGNAEGKIDGQSRRMKFFKAEGGRTYIFAIQLKVITTDFFDKANVHMTDESPRGHWQLGPESVLLPSVEDIQLVDLDLAAWVSLEEQVGDGGEDKHGGKHVGTAGTQPEAGGKQPKAGNSSISGDDVRGDLQVDTRGDAKPDEEPGAKSIATPQN</sequence>
<keyword evidence="3" id="KW-1185">Reference proteome</keyword>